<evidence type="ECO:0000313" key="2">
    <source>
        <dbReference type="Proteomes" id="UP000095281"/>
    </source>
</evidence>
<keyword evidence="1" id="KW-0732">Signal</keyword>
<sequence>MIKFLIFFILYLNIYLNIKCNGKLIKVGIKIKDDWKEKREFIYLKNVELKERFVLKTKGKLQNRDDNILYNKIGTFHEVELNRDKNIFNAEISTESRYGRKLQLTSKILIEIANNEIIQNLLTKLEKQLLKSINEGNDNFSVE</sequence>
<protein>
    <submittedName>
        <fullName evidence="3">Uncharacterized protein</fullName>
    </submittedName>
</protein>
<feature type="signal peptide" evidence="1">
    <location>
        <begin position="1"/>
        <end position="22"/>
    </location>
</feature>
<evidence type="ECO:0000256" key="1">
    <source>
        <dbReference type="SAM" id="SignalP"/>
    </source>
</evidence>
<dbReference type="AlphaFoldDB" id="A0A1I8BQH6"/>
<feature type="chain" id="PRO_5009316067" evidence="1">
    <location>
        <begin position="23"/>
        <end position="143"/>
    </location>
</feature>
<dbReference type="Proteomes" id="UP000095281">
    <property type="component" value="Unplaced"/>
</dbReference>
<reference evidence="3" key="1">
    <citation type="submission" date="2016-11" db="UniProtKB">
        <authorList>
            <consortium name="WormBaseParasite"/>
        </authorList>
    </citation>
    <scope>IDENTIFICATION</scope>
</reference>
<organism evidence="2 3">
    <name type="scientific">Meloidogyne hapla</name>
    <name type="common">Root-knot nematode worm</name>
    <dbReference type="NCBI Taxonomy" id="6305"/>
    <lineage>
        <taxon>Eukaryota</taxon>
        <taxon>Metazoa</taxon>
        <taxon>Ecdysozoa</taxon>
        <taxon>Nematoda</taxon>
        <taxon>Chromadorea</taxon>
        <taxon>Rhabditida</taxon>
        <taxon>Tylenchina</taxon>
        <taxon>Tylenchomorpha</taxon>
        <taxon>Tylenchoidea</taxon>
        <taxon>Meloidogynidae</taxon>
        <taxon>Meloidogyninae</taxon>
        <taxon>Meloidogyne</taxon>
    </lineage>
</organism>
<dbReference type="WBParaSite" id="MhA1_Contig432.frz3.gene7">
    <property type="protein sequence ID" value="MhA1_Contig432.frz3.gene7"/>
    <property type="gene ID" value="MhA1_Contig432.frz3.gene7"/>
</dbReference>
<keyword evidence="2" id="KW-1185">Reference proteome</keyword>
<accession>A0A1I8BQH6</accession>
<evidence type="ECO:0000313" key="3">
    <source>
        <dbReference type="WBParaSite" id="MhA1_Contig432.frz3.gene7"/>
    </source>
</evidence>
<proteinExistence type="predicted"/>
<name>A0A1I8BQH6_MELHA</name>